<dbReference type="CDD" id="cd11614">
    <property type="entry name" value="SAF_CpaB_FlgA_like"/>
    <property type="match status" value="1"/>
</dbReference>
<evidence type="ECO:0000313" key="4">
    <source>
        <dbReference type="Proteomes" id="UP000319897"/>
    </source>
</evidence>
<dbReference type="OrthoDB" id="163768at2"/>
<feature type="compositionally biased region" description="Low complexity" evidence="1">
    <location>
        <begin position="241"/>
        <end position="263"/>
    </location>
</feature>
<dbReference type="EMBL" id="VFSU01000021">
    <property type="protein sequence ID" value="TPE61823.1"/>
    <property type="molecule type" value="Genomic_DNA"/>
</dbReference>
<keyword evidence="4" id="KW-1185">Reference proteome</keyword>
<dbReference type="AlphaFoldDB" id="A0A501XNG2"/>
<dbReference type="InterPro" id="IPR031571">
    <property type="entry name" value="RcpC_dom"/>
</dbReference>
<dbReference type="Proteomes" id="UP000319897">
    <property type="component" value="Unassembled WGS sequence"/>
</dbReference>
<gene>
    <name evidence="3" type="primary">cpaB</name>
    <name evidence="3" type="ORF">FJQ54_07980</name>
</gene>
<evidence type="ECO:0000313" key="3">
    <source>
        <dbReference type="EMBL" id="TPE61823.1"/>
    </source>
</evidence>
<dbReference type="SMART" id="SM00858">
    <property type="entry name" value="SAF"/>
    <property type="match status" value="1"/>
</dbReference>
<reference evidence="3 4" key="1">
    <citation type="submission" date="2019-06" db="EMBL/GenBank/DDBJ databases">
        <authorList>
            <person name="Lee I."/>
            <person name="Jang G.I."/>
            <person name="Hwang C.Y."/>
        </authorList>
    </citation>
    <scope>NUCLEOTIDE SEQUENCE [LARGE SCALE GENOMIC DNA]</scope>
    <source>
        <strain evidence="3 4">PAMC 28131</strain>
    </source>
</reference>
<feature type="region of interest" description="Disordered" evidence="1">
    <location>
        <begin position="236"/>
        <end position="289"/>
    </location>
</feature>
<dbReference type="InterPro" id="IPR013974">
    <property type="entry name" value="SAF"/>
</dbReference>
<dbReference type="RefSeq" id="WP_140927882.1">
    <property type="nucleotide sequence ID" value="NZ_VFSU01000021.1"/>
</dbReference>
<comment type="caution">
    <text evidence="3">The sequence shown here is derived from an EMBL/GenBank/DDBJ whole genome shotgun (WGS) entry which is preliminary data.</text>
</comment>
<name>A0A501XNG2_9SPHN</name>
<sequence>MRRSSIFLLLGAVLLGLLAVLAARMVMNKGPAAAPEAEAPKTFVVVAAKPLKFGDKLTPDMLKTQPWPGALPADAFGKTPDAVGDGNRTALRDINEGEVILATAVTGGAGRLASSTLLGPEMRAVSLPVSETSGAGGFLAPGDRVDVFLTRTFNDQAFAGVVVQGARVLAVGQVSDTSTSEPTIVKSATIEVTPAEAQKIALAQAVGTLQVALRATGDESRVPLQTVNAFDTFNMRPPPEANAGAAASAPAAAAARSGGTAPAQPRPIPGGTEVRIVRGTETSVYQVPK</sequence>
<feature type="compositionally biased region" description="Polar residues" evidence="1">
    <location>
        <begin position="280"/>
        <end position="289"/>
    </location>
</feature>
<proteinExistence type="predicted"/>
<dbReference type="NCBIfam" id="TIGR03177">
    <property type="entry name" value="pilus_cpaB"/>
    <property type="match status" value="1"/>
</dbReference>
<dbReference type="InterPro" id="IPR017592">
    <property type="entry name" value="Pilus_assmbl_Flp-typ_CpaB"/>
</dbReference>
<dbReference type="Pfam" id="PF16976">
    <property type="entry name" value="RcpC"/>
    <property type="match status" value="1"/>
</dbReference>
<organism evidence="3 4">
    <name type="scientific">Sandaracinobacter neustonicus</name>
    <dbReference type="NCBI Taxonomy" id="1715348"/>
    <lineage>
        <taxon>Bacteria</taxon>
        <taxon>Pseudomonadati</taxon>
        <taxon>Pseudomonadota</taxon>
        <taxon>Alphaproteobacteria</taxon>
        <taxon>Sphingomonadales</taxon>
        <taxon>Sphingosinicellaceae</taxon>
        <taxon>Sandaracinobacter</taxon>
    </lineage>
</organism>
<evidence type="ECO:0000259" key="2">
    <source>
        <dbReference type="SMART" id="SM00858"/>
    </source>
</evidence>
<feature type="domain" description="SAF" evidence="2">
    <location>
        <begin position="42"/>
        <end position="106"/>
    </location>
</feature>
<protein>
    <submittedName>
        <fullName evidence="3">Flp pilus assembly protein CpaB</fullName>
    </submittedName>
</protein>
<evidence type="ECO:0000256" key="1">
    <source>
        <dbReference type="SAM" id="MobiDB-lite"/>
    </source>
</evidence>
<accession>A0A501XNG2</accession>
<dbReference type="Pfam" id="PF08666">
    <property type="entry name" value="SAF"/>
    <property type="match status" value="1"/>
</dbReference>